<dbReference type="EMBL" id="CAJNOI010005931">
    <property type="protein sequence ID" value="CAF1572474.1"/>
    <property type="molecule type" value="Genomic_DNA"/>
</dbReference>
<accession>A0A816G4Z3</accession>
<dbReference type="Proteomes" id="UP000663877">
    <property type="component" value="Unassembled WGS sequence"/>
</dbReference>
<feature type="compositionally biased region" description="Polar residues" evidence="1">
    <location>
        <begin position="1"/>
        <end position="12"/>
    </location>
</feature>
<feature type="compositionally biased region" description="Basic residues" evidence="1">
    <location>
        <begin position="27"/>
        <end position="37"/>
    </location>
</feature>
<evidence type="ECO:0000313" key="2">
    <source>
        <dbReference type="EMBL" id="CAF1572474.1"/>
    </source>
</evidence>
<dbReference type="EMBL" id="CAJNOM010006347">
    <property type="protein sequence ID" value="CAF1669647.1"/>
    <property type="molecule type" value="Genomic_DNA"/>
</dbReference>
<keyword evidence="4" id="KW-1185">Reference proteome</keyword>
<sequence length="598" mass="71250">MDTNDSNRQNNGRFFPNEQQQQEEKKKCHGNRRNQRFRRKCRALKMKPKKIEKLIKKRNHIPKKIQKQQPKRSTTNYSIQLTTGKTNQSQPITTTTTANVFKRKRDISSQQLSKTTSSISIVQPSSKKMTTATLYANNTNTNMNNNYRCPMYLTRSSSILCQILNKTLNYTLKKQDEKKFLHVQLELLDQQYCLERDQELWQSYLDIGLQQCVWPVKNIKKQLNQCQFDLTKYSQTCPIRELSFNVIEQRLKELVARERKYISQRNNDQLIKFKDDIHQAELFRKISTNLPKTNTQENYIDQLMTIREKQAAIWKEQLMLEIRIHCKFLPQNLVHLQSFMASISYVPLNNDQKSIEVKNKHYKIIQEAKRTWLNYILNTYEMKIIEYELQYQNEYIKLESYISKNMTTTSTSVLNQVQEYMNCRISKLKNDIYNKMSSFRKVILQNRQRSSSIKDVIGVWPEPYLDLISNPFDTRQWNYLSLGPYYIRSNQSAVRPQRQQEVAIKDEYEDIYKKVKSHLVNKPHCVPKNHPIFTEYSNHLLDYLNQCYSTPLPYKVQLQTREQAQIARSIRQIIKNMDLIIRITDKGHNFYIGSSIEF</sequence>
<dbReference type="AlphaFoldDB" id="A0A816G4Z3"/>
<comment type="caution">
    <text evidence="3">The sequence shown here is derived from an EMBL/GenBank/DDBJ whole genome shotgun (WGS) entry which is preliminary data.</text>
</comment>
<protein>
    <submittedName>
        <fullName evidence="3">Uncharacterized protein</fullName>
    </submittedName>
</protein>
<name>A0A816G4Z3_9BILA</name>
<proteinExistence type="predicted"/>
<evidence type="ECO:0000313" key="3">
    <source>
        <dbReference type="EMBL" id="CAF1669647.1"/>
    </source>
</evidence>
<organism evidence="3 4">
    <name type="scientific">Adineta steineri</name>
    <dbReference type="NCBI Taxonomy" id="433720"/>
    <lineage>
        <taxon>Eukaryota</taxon>
        <taxon>Metazoa</taxon>
        <taxon>Spiralia</taxon>
        <taxon>Gnathifera</taxon>
        <taxon>Rotifera</taxon>
        <taxon>Eurotatoria</taxon>
        <taxon>Bdelloidea</taxon>
        <taxon>Adinetida</taxon>
        <taxon>Adinetidae</taxon>
        <taxon>Adineta</taxon>
    </lineage>
</organism>
<evidence type="ECO:0000313" key="4">
    <source>
        <dbReference type="Proteomes" id="UP000663832"/>
    </source>
</evidence>
<feature type="non-terminal residue" evidence="3">
    <location>
        <position position="1"/>
    </location>
</feature>
<reference evidence="3" key="1">
    <citation type="submission" date="2021-02" db="EMBL/GenBank/DDBJ databases">
        <authorList>
            <person name="Nowell W R."/>
        </authorList>
    </citation>
    <scope>NUCLEOTIDE SEQUENCE</scope>
</reference>
<feature type="region of interest" description="Disordered" evidence="1">
    <location>
        <begin position="1"/>
        <end position="37"/>
    </location>
</feature>
<evidence type="ECO:0000256" key="1">
    <source>
        <dbReference type="SAM" id="MobiDB-lite"/>
    </source>
</evidence>
<gene>
    <name evidence="2" type="ORF">BJG266_LOCUS47880</name>
    <name evidence="3" type="ORF">QVE165_LOCUS64932</name>
</gene>
<dbReference type="Proteomes" id="UP000663832">
    <property type="component" value="Unassembled WGS sequence"/>
</dbReference>